<dbReference type="PANTHER" id="PTHR47683">
    <property type="entry name" value="PSEUDOURIDINE SYNTHASE FAMILY PROTEIN-RELATED"/>
    <property type="match status" value="1"/>
</dbReference>
<dbReference type="PANTHER" id="PTHR47683:SF2">
    <property type="entry name" value="RNA-BINDING S4 DOMAIN-CONTAINING PROTEIN"/>
    <property type="match status" value="1"/>
</dbReference>
<feature type="region of interest" description="Disordered" evidence="6">
    <location>
        <begin position="1"/>
        <end position="21"/>
    </location>
</feature>
<comment type="similarity">
    <text evidence="2 5">Belongs to the pseudouridine synthase RsuA family.</text>
</comment>
<reference evidence="8" key="1">
    <citation type="journal article" date="2014" name="Int. J. Syst. Evol. Microbiol.">
        <title>Complete genome sequence of Corynebacterium casei LMG S-19264T (=DSM 44701T), isolated from a smear-ripened cheese.</title>
        <authorList>
            <consortium name="US DOE Joint Genome Institute (JGI-PGF)"/>
            <person name="Walter F."/>
            <person name="Albersmeier A."/>
            <person name="Kalinowski J."/>
            <person name="Ruckert C."/>
        </authorList>
    </citation>
    <scope>NUCLEOTIDE SEQUENCE</scope>
    <source>
        <strain evidence="8">CGMCC 4.7372</strain>
    </source>
</reference>
<dbReference type="InterPro" id="IPR036986">
    <property type="entry name" value="S4_RNA-bd_sf"/>
</dbReference>
<organism evidence="8 9">
    <name type="scientific">Actinomyces gaoshouyii</name>
    <dbReference type="NCBI Taxonomy" id="1960083"/>
    <lineage>
        <taxon>Bacteria</taxon>
        <taxon>Bacillati</taxon>
        <taxon>Actinomycetota</taxon>
        <taxon>Actinomycetes</taxon>
        <taxon>Actinomycetales</taxon>
        <taxon>Actinomycetaceae</taxon>
        <taxon>Actinomyces</taxon>
    </lineage>
</organism>
<dbReference type="SMART" id="SM00363">
    <property type="entry name" value="S4"/>
    <property type="match status" value="1"/>
</dbReference>
<comment type="catalytic activity">
    <reaction evidence="1">
        <text>a uridine in RNA = a pseudouridine in RNA</text>
        <dbReference type="Rhea" id="RHEA:48348"/>
        <dbReference type="Rhea" id="RHEA-COMP:12068"/>
        <dbReference type="Rhea" id="RHEA-COMP:12069"/>
        <dbReference type="ChEBI" id="CHEBI:65314"/>
        <dbReference type="ChEBI" id="CHEBI:65315"/>
    </reaction>
</comment>
<evidence type="ECO:0000256" key="3">
    <source>
        <dbReference type="ARBA" id="ARBA00023235"/>
    </source>
</evidence>
<gene>
    <name evidence="8" type="primary">rluB</name>
    <name evidence="8" type="ORF">GCM10011612_10970</name>
</gene>
<evidence type="ECO:0000313" key="8">
    <source>
        <dbReference type="EMBL" id="GGO97730.1"/>
    </source>
</evidence>
<reference evidence="8" key="2">
    <citation type="submission" date="2020-09" db="EMBL/GenBank/DDBJ databases">
        <authorList>
            <person name="Sun Q."/>
            <person name="Zhou Y."/>
        </authorList>
    </citation>
    <scope>NUCLEOTIDE SEQUENCE</scope>
    <source>
        <strain evidence="8">CGMCC 4.7372</strain>
    </source>
</reference>
<dbReference type="Pfam" id="PF00849">
    <property type="entry name" value="PseudoU_synth_2"/>
    <property type="match status" value="1"/>
</dbReference>
<feature type="region of interest" description="Disordered" evidence="6">
    <location>
        <begin position="46"/>
        <end position="78"/>
    </location>
</feature>
<evidence type="ECO:0000256" key="4">
    <source>
        <dbReference type="PROSITE-ProRule" id="PRU00182"/>
    </source>
</evidence>
<dbReference type="InterPro" id="IPR018496">
    <property type="entry name" value="PsdUridine_synth_RsuA/RluB_CS"/>
</dbReference>
<keyword evidence="3 5" id="KW-0413">Isomerase</keyword>
<feature type="domain" description="RNA-binding S4" evidence="7">
    <location>
        <begin position="79"/>
        <end position="138"/>
    </location>
</feature>
<dbReference type="EMBL" id="BMNJ01000003">
    <property type="protein sequence ID" value="GGO97730.1"/>
    <property type="molecule type" value="Genomic_DNA"/>
</dbReference>
<accession>A0A8H9LG06</accession>
<evidence type="ECO:0000259" key="7">
    <source>
        <dbReference type="SMART" id="SM00363"/>
    </source>
</evidence>
<dbReference type="SUPFAM" id="SSF55174">
    <property type="entry name" value="Alpha-L RNA-binding motif"/>
    <property type="match status" value="1"/>
</dbReference>
<dbReference type="GO" id="GO:0120159">
    <property type="term" value="F:rRNA pseudouridine synthase activity"/>
    <property type="evidence" value="ECO:0007669"/>
    <property type="project" value="UniProtKB-ARBA"/>
</dbReference>
<dbReference type="OrthoDB" id="9807213at2"/>
<dbReference type="InterPro" id="IPR020094">
    <property type="entry name" value="TruA/RsuA/RluB/E/F_N"/>
</dbReference>
<dbReference type="PROSITE" id="PS50889">
    <property type="entry name" value="S4"/>
    <property type="match status" value="1"/>
</dbReference>
<dbReference type="Proteomes" id="UP000614239">
    <property type="component" value="Unassembled WGS sequence"/>
</dbReference>
<comment type="caution">
    <text evidence="8">The sequence shown here is derived from an EMBL/GenBank/DDBJ whole genome shotgun (WGS) entry which is preliminary data.</text>
</comment>
<keyword evidence="4" id="KW-0694">RNA-binding</keyword>
<evidence type="ECO:0000256" key="5">
    <source>
        <dbReference type="RuleBase" id="RU003887"/>
    </source>
</evidence>
<dbReference type="InterPro" id="IPR042092">
    <property type="entry name" value="PsdUridine_s_RsuA/RluB/E/F_cat"/>
</dbReference>
<name>A0A8H9LG06_9ACTO</name>
<evidence type="ECO:0000256" key="1">
    <source>
        <dbReference type="ARBA" id="ARBA00000073"/>
    </source>
</evidence>
<dbReference type="SUPFAM" id="SSF55120">
    <property type="entry name" value="Pseudouridine synthase"/>
    <property type="match status" value="1"/>
</dbReference>
<sequence>MSTRSHSTGNDEVPLGDFGAEEFYDEDDIEELGDADLTPEEIAAFDDGALAEDEEARLVDERSRASRGGEDDPHVHSGQRLQKVLAHAGVASRRACEAIIAAGRVSVDGVIVTEAGVRVDPTRQEIRVDGSRILTDPDVLTVMLHKPAGVVTTMEDPEGRPTVAELGERYVAERADELSRRGTGGAQGAGAYRGDGASGRIRLVHVGRLDTDTEGLLLLSNDGELSHRLMHPSYEISKTYVAIVQGRVEPWVPRKLKRGIELEDGLISADRVVIKDSGPAGSILEITLHSGRNRIVRRMCDAVGHPVIRLSRTRLGPLALGGLKPGAMRALTSEEIAALQREVGL</sequence>
<dbReference type="Gene3D" id="3.30.70.1560">
    <property type="entry name" value="Alpha-L RNA-binding motif"/>
    <property type="match status" value="1"/>
</dbReference>
<evidence type="ECO:0000256" key="6">
    <source>
        <dbReference type="SAM" id="MobiDB-lite"/>
    </source>
</evidence>
<dbReference type="CDD" id="cd02870">
    <property type="entry name" value="PseudoU_synth_RsuA_like"/>
    <property type="match status" value="1"/>
</dbReference>
<dbReference type="CDD" id="cd00165">
    <property type="entry name" value="S4"/>
    <property type="match status" value="1"/>
</dbReference>
<dbReference type="GO" id="GO:0000455">
    <property type="term" value="P:enzyme-directed rRNA pseudouridine synthesis"/>
    <property type="evidence" value="ECO:0007669"/>
    <property type="project" value="UniProtKB-ARBA"/>
</dbReference>
<dbReference type="Pfam" id="PF01479">
    <property type="entry name" value="S4"/>
    <property type="match status" value="1"/>
</dbReference>
<dbReference type="EC" id="5.4.99.-" evidence="5"/>
<dbReference type="AlphaFoldDB" id="A0A8H9LG06"/>
<dbReference type="InterPro" id="IPR002942">
    <property type="entry name" value="S4_RNA-bd"/>
</dbReference>
<dbReference type="Gene3D" id="3.30.70.580">
    <property type="entry name" value="Pseudouridine synthase I, catalytic domain, N-terminal subdomain"/>
    <property type="match status" value="2"/>
</dbReference>
<keyword evidence="9" id="KW-1185">Reference proteome</keyword>
<dbReference type="RefSeq" id="WP_080462658.1">
    <property type="nucleotide sequence ID" value="NZ_BMNJ01000003.1"/>
</dbReference>
<dbReference type="PROSITE" id="PS01149">
    <property type="entry name" value="PSI_RSU"/>
    <property type="match status" value="1"/>
</dbReference>
<dbReference type="InterPro" id="IPR000748">
    <property type="entry name" value="PsdUridine_synth_RsuA/RluB/E/F"/>
</dbReference>
<dbReference type="FunFam" id="3.10.290.10:FF:000003">
    <property type="entry name" value="Pseudouridine synthase"/>
    <property type="match status" value="1"/>
</dbReference>
<dbReference type="Gene3D" id="3.10.290.10">
    <property type="entry name" value="RNA-binding S4 domain"/>
    <property type="match status" value="1"/>
</dbReference>
<evidence type="ECO:0000313" key="9">
    <source>
        <dbReference type="Proteomes" id="UP000614239"/>
    </source>
</evidence>
<proteinExistence type="inferred from homology"/>
<dbReference type="InterPro" id="IPR006145">
    <property type="entry name" value="PsdUridine_synth_RsuA/RluA"/>
</dbReference>
<protein>
    <recommendedName>
        <fullName evidence="5">Pseudouridine synthase</fullName>
        <ecNumber evidence="5">5.4.99.-</ecNumber>
    </recommendedName>
</protein>
<dbReference type="InterPro" id="IPR050343">
    <property type="entry name" value="RsuA_PseudoU_synthase"/>
</dbReference>
<dbReference type="NCBIfam" id="TIGR00093">
    <property type="entry name" value="pseudouridine synthase"/>
    <property type="match status" value="1"/>
</dbReference>
<dbReference type="InterPro" id="IPR020103">
    <property type="entry name" value="PsdUridine_synth_cat_dom_sf"/>
</dbReference>
<dbReference type="GO" id="GO:0003723">
    <property type="term" value="F:RNA binding"/>
    <property type="evidence" value="ECO:0007669"/>
    <property type="project" value="UniProtKB-KW"/>
</dbReference>
<evidence type="ECO:0000256" key="2">
    <source>
        <dbReference type="ARBA" id="ARBA00008348"/>
    </source>
</evidence>
<feature type="compositionally biased region" description="Polar residues" evidence="6">
    <location>
        <begin position="1"/>
        <end position="10"/>
    </location>
</feature>
<feature type="compositionally biased region" description="Basic and acidic residues" evidence="6">
    <location>
        <begin position="56"/>
        <end position="75"/>
    </location>
</feature>